<dbReference type="PANTHER" id="PTHR47432">
    <property type="entry name" value="CELL WALL ASSEMBLY REGULATOR SMI1"/>
    <property type="match status" value="1"/>
</dbReference>
<dbReference type="Proteomes" id="UP001595748">
    <property type="component" value="Unassembled WGS sequence"/>
</dbReference>
<accession>A0ABV8AAJ6</accession>
<dbReference type="RefSeq" id="WP_380080690.1">
    <property type="nucleotide sequence ID" value="NZ_JBHRZF010000214.1"/>
</dbReference>
<evidence type="ECO:0000313" key="3">
    <source>
        <dbReference type="Proteomes" id="UP001595748"/>
    </source>
</evidence>
<reference evidence="3" key="1">
    <citation type="journal article" date="2019" name="Int. J. Syst. Evol. Microbiol.">
        <title>The Global Catalogue of Microorganisms (GCM) 10K type strain sequencing project: providing services to taxonomists for standard genome sequencing and annotation.</title>
        <authorList>
            <consortium name="The Broad Institute Genomics Platform"/>
            <consortium name="The Broad Institute Genome Sequencing Center for Infectious Disease"/>
            <person name="Wu L."/>
            <person name="Ma J."/>
        </authorList>
    </citation>
    <scope>NUCLEOTIDE SEQUENCE [LARGE SCALE GENOMIC DNA]</scope>
    <source>
        <strain evidence="3">CCTCC AB 2013263</strain>
    </source>
</reference>
<dbReference type="PANTHER" id="PTHR47432:SF1">
    <property type="entry name" value="CELL WALL ASSEMBLY REGULATOR SMI1"/>
    <property type="match status" value="1"/>
</dbReference>
<dbReference type="InterPro" id="IPR037883">
    <property type="entry name" value="Knr4/Smi1-like_sf"/>
</dbReference>
<keyword evidence="3" id="KW-1185">Reference proteome</keyword>
<gene>
    <name evidence="2" type="ORF">ACFOPQ_18475</name>
</gene>
<proteinExistence type="predicted"/>
<dbReference type="InterPro" id="IPR018958">
    <property type="entry name" value="Knr4/Smi1-like_dom"/>
</dbReference>
<feature type="domain" description="Knr4/Smi1-like" evidence="1">
    <location>
        <begin position="30"/>
        <end position="164"/>
    </location>
</feature>
<evidence type="ECO:0000259" key="1">
    <source>
        <dbReference type="SMART" id="SM00860"/>
    </source>
</evidence>
<dbReference type="InterPro" id="IPR051873">
    <property type="entry name" value="KNR4/SMI1_regulator"/>
</dbReference>
<dbReference type="SUPFAM" id="SSF160631">
    <property type="entry name" value="SMI1/KNR4-like"/>
    <property type="match status" value="1"/>
</dbReference>
<evidence type="ECO:0000313" key="2">
    <source>
        <dbReference type="EMBL" id="MFC3862753.1"/>
    </source>
</evidence>
<dbReference type="SMART" id="SM00860">
    <property type="entry name" value="SMI1_KNR4"/>
    <property type="match status" value="1"/>
</dbReference>
<sequence>MSSGLPSLFERLERWLAAHAPRIYSELTPGVKNSELDELEALTGQTLPPDFRALYRRHGDWGRALRLTHMPLMQVHRDWLMWESLSGEDFASTMEGHASFPAGAITPRYINLGWIPFLTDYGGNAVGIDLAPAPSGVRGQVITFGRDEREKYVLAASLGDFLHEYVERLEAGRIKVIDEDDPNFPSSQRLELTNAAGEGVDEYLRLAELFPGFGAVPNR</sequence>
<organism evidence="2 3">
    <name type="scientific">Deinococcus antarcticus</name>
    <dbReference type="NCBI Taxonomy" id="1298767"/>
    <lineage>
        <taxon>Bacteria</taxon>
        <taxon>Thermotogati</taxon>
        <taxon>Deinococcota</taxon>
        <taxon>Deinococci</taxon>
        <taxon>Deinococcales</taxon>
        <taxon>Deinococcaceae</taxon>
        <taxon>Deinococcus</taxon>
    </lineage>
</organism>
<dbReference type="EMBL" id="JBHRZF010000214">
    <property type="protein sequence ID" value="MFC3862753.1"/>
    <property type="molecule type" value="Genomic_DNA"/>
</dbReference>
<comment type="caution">
    <text evidence="2">The sequence shown here is derived from an EMBL/GenBank/DDBJ whole genome shotgun (WGS) entry which is preliminary data.</text>
</comment>
<dbReference type="Gene3D" id="3.40.1580.10">
    <property type="entry name" value="SMI1/KNR4-like"/>
    <property type="match status" value="1"/>
</dbReference>
<protein>
    <submittedName>
        <fullName evidence="2">SMI1/KNR4 family protein</fullName>
    </submittedName>
</protein>
<dbReference type="Pfam" id="PF09346">
    <property type="entry name" value="SMI1_KNR4"/>
    <property type="match status" value="1"/>
</dbReference>
<name>A0ABV8AAJ6_9DEIO</name>